<dbReference type="Proteomes" id="UP000640786">
    <property type="component" value="Unassembled WGS sequence"/>
</dbReference>
<reference evidence="8 9" key="1">
    <citation type="submission" date="2020-08" db="EMBL/GenBank/DDBJ databases">
        <title>A Genomic Blueprint of the Chicken Gut Microbiome.</title>
        <authorList>
            <person name="Gilroy R."/>
            <person name="Ravi A."/>
            <person name="Getino M."/>
            <person name="Pursley I."/>
            <person name="Horton D.L."/>
            <person name="Alikhan N.-F."/>
            <person name="Baker D."/>
            <person name="Gharbi K."/>
            <person name="Hall N."/>
            <person name="Watson M."/>
            <person name="Adriaenssens E.M."/>
            <person name="Foster-Nyarko E."/>
            <person name="Jarju S."/>
            <person name="Secka A."/>
            <person name="Antonio M."/>
            <person name="Oren A."/>
            <person name="Chaudhuri R."/>
            <person name="La Ragione R.M."/>
            <person name="Hildebrand F."/>
            <person name="Pallen M.J."/>
        </authorList>
    </citation>
    <scope>NUCLEOTIDE SEQUENCE [LARGE SCALE GENOMIC DNA]</scope>
    <source>
        <strain evidence="8 9">Sa2BUA9</strain>
    </source>
</reference>
<comment type="caution">
    <text evidence="8">The sequence shown here is derived from an EMBL/GenBank/DDBJ whole genome shotgun (WGS) entry which is preliminary data.</text>
</comment>
<keyword evidence="3" id="KW-1003">Cell membrane</keyword>
<keyword evidence="4" id="KW-0812">Transmembrane</keyword>
<comment type="similarity">
    <text evidence="2">Belongs to the UPF0702 family.</text>
</comment>
<evidence type="ECO:0000256" key="5">
    <source>
        <dbReference type="ARBA" id="ARBA00022989"/>
    </source>
</evidence>
<dbReference type="EMBL" id="JACSQO010000014">
    <property type="protein sequence ID" value="MBD7946198.1"/>
    <property type="molecule type" value="Genomic_DNA"/>
</dbReference>
<dbReference type="PANTHER" id="PTHR34582:SF6">
    <property type="entry name" value="UPF0702 TRANSMEMBRANE PROTEIN YCAP"/>
    <property type="match status" value="1"/>
</dbReference>
<protein>
    <submittedName>
        <fullName evidence="8">DUF421 domain-containing protein</fullName>
    </submittedName>
</protein>
<keyword evidence="6" id="KW-0472">Membrane</keyword>
<dbReference type="RefSeq" id="WP_191697919.1">
    <property type="nucleotide sequence ID" value="NZ_JACSQO010000014.1"/>
</dbReference>
<organism evidence="8 9">
    <name type="scientific">Psychrobacillus faecigallinarum</name>
    <dbReference type="NCBI Taxonomy" id="2762235"/>
    <lineage>
        <taxon>Bacteria</taxon>
        <taxon>Bacillati</taxon>
        <taxon>Bacillota</taxon>
        <taxon>Bacilli</taxon>
        <taxon>Bacillales</taxon>
        <taxon>Bacillaceae</taxon>
        <taxon>Psychrobacillus</taxon>
    </lineage>
</organism>
<evidence type="ECO:0000259" key="7">
    <source>
        <dbReference type="Pfam" id="PF04239"/>
    </source>
</evidence>
<name>A0ABR8REK3_9BACI</name>
<evidence type="ECO:0000256" key="2">
    <source>
        <dbReference type="ARBA" id="ARBA00006448"/>
    </source>
</evidence>
<evidence type="ECO:0000313" key="8">
    <source>
        <dbReference type="EMBL" id="MBD7946198.1"/>
    </source>
</evidence>
<dbReference type="InterPro" id="IPR007353">
    <property type="entry name" value="DUF421"/>
</dbReference>
<evidence type="ECO:0000256" key="3">
    <source>
        <dbReference type="ARBA" id="ARBA00022475"/>
    </source>
</evidence>
<comment type="subcellular location">
    <subcellularLocation>
        <location evidence="1">Cell membrane</location>
        <topology evidence="1">Multi-pass membrane protein</topology>
    </subcellularLocation>
</comment>
<evidence type="ECO:0000313" key="9">
    <source>
        <dbReference type="Proteomes" id="UP000640786"/>
    </source>
</evidence>
<gene>
    <name evidence="8" type="ORF">H9650_19025</name>
</gene>
<feature type="domain" description="YetF C-terminal" evidence="7">
    <location>
        <begin position="14"/>
        <end position="87"/>
    </location>
</feature>
<accession>A0ABR8REK3</accession>
<dbReference type="Gene3D" id="3.30.240.20">
    <property type="entry name" value="bsu07140 like domains"/>
    <property type="match status" value="1"/>
</dbReference>
<evidence type="ECO:0000256" key="6">
    <source>
        <dbReference type="ARBA" id="ARBA00023136"/>
    </source>
</evidence>
<dbReference type="PANTHER" id="PTHR34582">
    <property type="entry name" value="UPF0702 TRANSMEMBRANE PROTEIN YCAP"/>
    <property type="match status" value="1"/>
</dbReference>
<dbReference type="InterPro" id="IPR023090">
    <property type="entry name" value="UPF0702_alpha/beta_dom_sf"/>
</dbReference>
<sequence>MLIALQWLFSFSSKKSDTFDDIVTADVALLYYSGSYFYKTMKKERIREDEVIQSVRMDGNLSMDEVQVVILESIGELSIIPKSNHSKEDTIINIKNRS</sequence>
<proteinExistence type="inferred from homology"/>
<dbReference type="Pfam" id="PF04239">
    <property type="entry name" value="DUF421"/>
    <property type="match status" value="1"/>
</dbReference>
<keyword evidence="9" id="KW-1185">Reference proteome</keyword>
<keyword evidence="5" id="KW-1133">Transmembrane helix</keyword>
<evidence type="ECO:0000256" key="4">
    <source>
        <dbReference type="ARBA" id="ARBA00022692"/>
    </source>
</evidence>
<evidence type="ECO:0000256" key="1">
    <source>
        <dbReference type="ARBA" id="ARBA00004651"/>
    </source>
</evidence>